<dbReference type="EMBL" id="MVGT01002446">
    <property type="protein sequence ID" value="OVA07652.1"/>
    <property type="molecule type" value="Genomic_DNA"/>
</dbReference>
<dbReference type="PRINTS" id="PR01348">
    <property type="entry name" value="ICLNCHANNEL"/>
</dbReference>
<dbReference type="GO" id="GO:0006821">
    <property type="term" value="P:chloride transport"/>
    <property type="evidence" value="ECO:0007669"/>
    <property type="project" value="InterPro"/>
</dbReference>
<dbReference type="InterPro" id="IPR011993">
    <property type="entry name" value="PH-like_dom_sf"/>
</dbReference>
<evidence type="ECO:0000256" key="3">
    <source>
        <dbReference type="ARBA" id="ARBA00007054"/>
    </source>
</evidence>
<dbReference type="GO" id="GO:0006884">
    <property type="term" value="P:cell volume homeostasis"/>
    <property type="evidence" value="ECO:0007669"/>
    <property type="project" value="InterPro"/>
</dbReference>
<dbReference type="InParanoid" id="A0A200QB23"/>
<sequence length="334" mass="37158">MVSGLRNFSERIGDGAGEPVLDAENGEELMHVQPGVAIVLGNGAQESPGTLYISTKRVVWLSDLEREKGYAVDFLSISLHAVSRDPEAYSVPCIYTQIETEAGEDEDSDSESNETLDVSKITEMRLIPSDPGQLDDLFDIFCECAELNPEPDEEQEEEHNWIFSADQMVEDEGGDSEGQLFEDPGNPIGHSNGDHDLSRHYGLNRGQKTCKRIGLQQRFVQPEIHPIFNDPIIESTRRILSGDKPRALSIDARDQGVGQGFFLKVAGETDGVISLFKLMINALKMPRKWQERQKVDTTEPVYSSNAPALELCAAALNHALVLPLCRHFRTWDSF</sequence>
<dbReference type="STRING" id="56857.A0A200QB23"/>
<accession>A0A200QB23</accession>
<dbReference type="AlphaFoldDB" id="A0A200QB23"/>
<organism evidence="6 7">
    <name type="scientific">Macleaya cordata</name>
    <name type="common">Five-seeded plume-poppy</name>
    <name type="synonym">Bocconia cordata</name>
    <dbReference type="NCBI Taxonomy" id="56857"/>
    <lineage>
        <taxon>Eukaryota</taxon>
        <taxon>Viridiplantae</taxon>
        <taxon>Streptophyta</taxon>
        <taxon>Embryophyta</taxon>
        <taxon>Tracheophyta</taxon>
        <taxon>Spermatophyta</taxon>
        <taxon>Magnoliopsida</taxon>
        <taxon>Ranunculales</taxon>
        <taxon>Papaveraceae</taxon>
        <taxon>Papaveroideae</taxon>
        <taxon>Macleaya</taxon>
    </lineage>
</organism>
<dbReference type="GO" id="GO:0034715">
    <property type="term" value="C:pICln-Sm protein complex"/>
    <property type="evidence" value="ECO:0007669"/>
    <property type="project" value="InterPro"/>
</dbReference>
<keyword evidence="5" id="KW-0539">Nucleus</keyword>
<dbReference type="OrthoDB" id="19714at2759"/>
<dbReference type="FunCoup" id="A0A200QB23">
    <property type="interactions" value="1991"/>
</dbReference>
<dbReference type="PANTHER" id="PTHR21399:SF0">
    <property type="entry name" value="METHYLOSOME SUBUNIT PICLN"/>
    <property type="match status" value="1"/>
</dbReference>
<dbReference type="InterPro" id="IPR039924">
    <property type="entry name" value="ICln/Lot5/Saf5"/>
</dbReference>
<name>A0A200QB23_MACCD</name>
<gene>
    <name evidence="6" type="ORF">BVC80_1827g4</name>
</gene>
<evidence type="ECO:0000313" key="6">
    <source>
        <dbReference type="EMBL" id="OVA07652.1"/>
    </source>
</evidence>
<dbReference type="GO" id="GO:0005829">
    <property type="term" value="C:cytosol"/>
    <property type="evidence" value="ECO:0007669"/>
    <property type="project" value="InterPro"/>
</dbReference>
<dbReference type="InterPro" id="IPR003521">
    <property type="entry name" value="ICln"/>
</dbReference>
<protein>
    <submittedName>
        <fullName evidence="6">Methylosome subunit pICln</fullName>
    </submittedName>
</protein>
<dbReference type="Gene3D" id="2.30.29.30">
    <property type="entry name" value="Pleckstrin-homology domain (PH domain)/Phosphotyrosine-binding domain (PTB)"/>
    <property type="match status" value="1"/>
</dbReference>
<dbReference type="GO" id="GO:0034709">
    <property type="term" value="C:methylosome"/>
    <property type="evidence" value="ECO:0007669"/>
    <property type="project" value="InterPro"/>
</dbReference>
<evidence type="ECO:0000256" key="2">
    <source>
        <dbReference type="ARBA" id="ARBA00004496"/>
    </source>
</evidence>
<comment type="similarity">
    <text evidence="3">Belongs to the pICln (TC 1.A.47) family.</text>
</comment>
<comment type="caution">
    <text evidence="6">The sequence shown here is derived from an EMBL/GenBank/DDBJ whole genome shotgun (WGS) entry which is preliminary data.</text>
</comment>
<comment type="subcellular location">
    <subcellularLocation>
        <location evidence="2">Cytoplasm</location>
    </subcellularLocation>
    <subcellularLocation>
        <location evidence="1">Nucleus</location>
    </subcellularLocation>
</comment>
<dbReference type="Proteomes" id="UP000195402">
    <property type="component" value="Unassembled WGS sequence"/>
</dbReference>
<evidence type="ECO:0000256" key="1">
    <source>
        <dbReference type="ARBA" id="ARBA00004123"/>
    </source>
</evidence>
<dbReference type="GO" id="GO:0005886">
    <property type="term" value="C:plasma membrane"/>
    <property type="evidence" value="ECO:0007669"/>
    <property type="project" value="InterPro"/>
</dbReference>
<dbReference type="GO" id="GO:0000387">
    <property type="term" value="P:spliceosomal snRNP assembly"/>
    <property type="evidence" value="ECO:0007669"/>
    <property type="project" value="InterPro"/>
</dbReference>
<reference evidence="6 7" key="1">
    <citation type="journal article" date="2017" name="Mol. Plant">
        <title>The Genome of Medicinal Plant Macleaya cordata Provides New Insights into Benzylisoquinoline Alkaloids Metabolism.</title>
        <authorList>
            <person name="Liu X."/>
            <person name="Liu Y."/>
            <person name="Huang P."/>
            <person name="Ma Y."/>
            <person name="Qing Z."/>
            <person name="Tang Q."/>
            <person name="Cao H."/>
            <person name="Cheng P."/>
            <person name="Zheng Y."/>
            <person name="Yuan Z."/>
            <person name="Zhou Y."/>
            <person name="Liu J."/>
            <person name="Tang Z."/>
            <person name="Zhuo Y."/>
            <person name="Zhang Y."/>
            <person name="Yu L."/>
            <person name="Huang J."/>
            <person name="Yang P."/>
            <person name="Peng Q."/>
            <person name="Zhang J."/>
            <person name="Jiang W."/>
            <person name="Zhang Z."/>
            <person name="Lin K."/>
            <person name="Ro D.K."/>
            <person name="Chen X."/>
            <person name="Xiong X."/>
            <person name="Shang Y."/>
            <person name="Huang S."/>
            <person name="Zeng J."/>
        </authorList>
    </citation>
    <scope>NUCLEOTIDE SEQUENCE [LARGE SCALE GENOMIC DNA]</scope>
    <source>
        <strain evidence="7">cv. BLH2017</strain>
        <tissue evidence="6">Root</tissue>
    </source>
</reference>
<proteinExistence type="inferred from homology"/>
<dbReference type="GO" id="GO:0005681">
    <property type="term" value="C:spliceosomal complex"/>
    <property type="evidence" value="ECO:0007669"/>
    <property type="project" value="TreeGrafter"/>
</dbReference>
<evidence type="ECO:0000256" key="4">
    <source>
        <dbReference type="ARBA" id="ARBA00022490"/>
    </source>
</evidence>
<evidence type="ECO:0000256" key="5">
    <source>
        <dbReference type="ARBA" id="ARBA00023242"/>
    </source>
</evidence>
<dbReference type="PANTHER" id="PTHR21399">
    <property type="entry name" value="CHLORIDE CONDUCTANCE REGULATORY PROTEIN ICLN"/>
    <property type="match status" value="1"/>
</dbReference>
<dbReference type="GO" id="GO:0045292">
    <property type="term" value="P:mRNA cis splicing, via spliceosome"/>
    <property type="evidence" value="ECO:0007669"/>
    <property type="project" value="TreeGrafter"/>
</dbReference>
<evidence type="ECO:0000313" key="7">
    <source>
        <dbReference type="Proteomes" id="UP000195402"/>
    </source>
</evidence>
<keyword evidence="7" id="KW-1185">Reference proteome</keyword>
<dbReference type="Pfam" id="PF03517">
    <property type="entry name" value="Voldacs"/>
    <property type="match status" value="1"/>
</dbReference>
<keyword evidence="4" id="KW-0963">Cytoplasm</keyword>